<dbReference type="EMBL" id="JANXLI010000002">
    <property type="protein sequence ID" value="MCZ2491338.1"/>
    <property type="molecule type" value="Genomic_DNA"/>
</dbReference>
<evidence type="ECO:0000256" key="3">
    <source>
        <dbReference type="ARBA" id="ARBA00022629"/>
    </source>
</evidence>
<keyword evidence="5" id="KW-1185">Reference proteome</keyword>
<reference evidence="4" key="1">
    <citation type="submission" date="2022-09" db="EMBL/GenBank/DDBJ databases">
        <title>Diversity of Dellaglioa algida.</title>
        <authorList>
            <person name="Matthias E."/>
            <person name="Werum V."/>
        </authorList>
    </citation>
    <scope>NUCLEOTIDE SEQUENCE</scope>
    <source>
        <strain evidence="4">TMW 2.2523</strain>
    </source>
</reference>
<dbReference type="InterPro" id="IPR043129">
    <property type="entry name" value="ATPase_NBD"/>
</dbReference>
<comment type="function">
    <text evidence="1">Transcriptional repressor of xylose-utilizing enzymes.</text>
</comment>
<dbReference type="InterPro" id="IPR000600">
    <property type="entry name" value="ROK"/>
</dbReference>
<sequence length="379" mass="42798">MEKVTLRGDNSKLVLQQIFNNENISRAQISKNLNLNKATVSSIFNELEEQKIVEKHGEGDSTKIGGRKPIMLNINQDYGYTIALDMGYDYLDVMLNHFNGKMISYNRYQLKVNDLTNVLSIINEKINFSDKKETLHGLLGIGISVHGVVDNNYEITYLPFLDLQGMSVIEELKKMVDVPISIENEANLAAIFERDFGDKVISNLITISIHKGIGAGLIIDNELYRGWSGEAGEIGRMLIHSENEIAGSTYRIEDVCSQDAIINKLKIELKKEIELDDVQKLYYQNNVIVKKEIDYFVHLITEVVHNVNVEFNPEIIYLNSPLIEKIPIIIDQINAELKVVSSKKVTVKLSSNVELSTLLGAMSAITHRVLDMGKIKIKF</sequence>
<comment type="caution">
    <text evidence="4">The sequence shown here is derived from an EMBL/GenBank/DDBJ whole genome shotgun (WGS) entry which is preliminary data.</text>
</comment>
<gene>
    <name evidence="4" type="ORF">N0K80_04115</name>
</gene>
<dbReference type="SUPFAM" id="SSF46785">
    <property type="entry name" value="Winged helix' DNA-binding domain"/>
    <property type="match status" value="1"/>
</dbReference>
<organism evidence="4 5">
    <name type="scientific">Dellaglioa carnosa</name>
    <dbReference type="NCBI Taxonomy" id="2995136"/>
    <lineage>
        <taxon>Bacteria</taxon>
        <taxon>Bacillati</taxon>
        <taxon>Bacillota</taxon>
        <taxon>Bacilli</taxon>
        <taxon>Lactobacillales</taxon>
        <taxon>Lactobacillaceae</taxon>
        <taxon>Dellaglioa</taxon>
    </lineage>
</organism>
<evidence type="ECO:0000256" key="1">
    <source>
        <dbReference type="ARBA" id="ARBA00002486"/>
    </source>
</evidence>
<evidence type="ECO:0000313" key="4">
    <source>
        <dbReference type="EMBL" id="MCZ2491338.1"/>
    </source>
</evidence>
<dbReference type="InterPro" id="IPR049874">
    <property type="entry name" value="ROK_cs"/>
</dbReference>
<dbReference type="SUPFAM" id="SSF53067">
    <property type="entry name" value="Actin-like ATPase domain"/>
    <property type="match status" value="1"/>
</dbReference>
<name>A0ABT4JLU8_9LACO</name>
<comment type="similarity">
    <text evidence="2">Belongs to the ROK (NagC/XylR) family.</text>
</comment>
<protein>
    <submittedName>
        <fullName evidence="4">ROK family transcriptional regulator</fullName>
    </submittedName>
</protein>
<accession>A0ABT4JLU8</accession>
<dbReference type="PANTHER" id="PTHR18964">
    <property type="entry name" value="ROK (REPRESSOR, ORF, KINASE) FAMILY"/>
    <property type="match status" value="1"/>
</dbReference>
<dbReference type="InterPro" id="IPR036388">
    <property type="entry name" value="WH-like_DNA-bd_sf"/>
</dbReference>
<evidence type="ECO:0000313" key="5">
    <source>
        <dbReference type="Proteomes" id="UP001081467"/>
    </source>
</evidence>
<proteinExistence type="inferred from homology"/>
<keyword evidence="3" id="KW-0859">Xylose metabolism</keyword>
<dbReference type="PROSITE" id="PS01125">
    <property type="entry name" value="ROK"/>
    <property type="match status" value="1"/>
</dbReference>
<dbReference type="Gene3D" id="1.10.10.10">
    <property type="entry name" value="Winged helix-like DNA-binding domain superfamily/Winged helix DNA-binding domain"/>
    <property type="match status" value="1"/>
</dbReference>
<dbReference type="Gene3D" id="3.30.420.40">
    <property type="match status" value="2"/>
</dbReference>
<keyword evidence="3" id="KW-0119">Carbohydrate metabolism</keyword>
<evidence type="ECO:0000256" key="2">
    <source>
        <dbReference type="ARBA" id="ARBA00006479"/>
    </source>
</evidence>
<dbReference type="RefSeq" id="WP_269023864.1">
    <property type="nucleotide sequence ID" value="NZ_JANXKW010000002.1"/>
</dbReference>
<dbReference type="Pfam" id="PF00480">
    <property type="entry name" value="ROK"/>
    <property type="match status" value="1"/>
</dbReference>
<dbReference type="Pfam" id="PF13412">
    <property type="entry name" value="HTH_24"/>
    <property type="match status" value="1"/>
</dbReference>
<dbReference type="PANTHER" id="PTHR18964:SF149">
    <property type="entry name" value="BIFUNCTIONAL UDP-N-ACETYLGLUCOSAMINE 2-EPIMERASE_N-ACETYLMANNOSAMINE KINASE"/>
    <property type="match status" value="1"/>
</dbReference>
<dbReference type="Proteomes" id="UP001081467">
    <property type="component" value="Unassembled WGS sequence"/>
</dbReference>
<dbReference type="InterPro" id="IPR036390">
    <property type="entry name" value="WH_DNA-bd_sf"/>
</dbReference>